<protein>
    <submittedName>
        <fullName evidence="1">Uncharacterized protein</fullName>
    </submittedName>
</protein>
<dbReference type="AlphaFoldDB" id="A8AEC7"/>
<evidence type="ECO:0000313" key="1">
    <source>
        <dbReference type="EMBL" id="ABV11840.1"/>
    </source>
</evidence>
<evidence type="ECO:0000313" key="2">
    <source>
        <dbReference type="Proteomes" id="UP000008148"/>
    </source>
</evidence>
<name>A8AEC7_CITK8</name>
<dbReference type="KEGG" id="cko:CKO_00686"/>
<gene>
    <name evidence="1" type="ordered locus">CKO_00686</name>
</gene>
<keyword evidence="2" id="KW-1185">Reference proteome</keyword>
<sequence>MDCPDPRFAGSNKPGTDRPFFPSVAHFSALSAGTFQVRKSVTAVKFTPQRYLKGIIKWYCHRVPYLS</sequence>
<proteinExistence type="predicted"/>
<dbReference type="Proteomes" id="UP000008148">
    <property type="component" value="Chromosome"/>
</dbReference>
<reference evidence="1 2" key="1">
    <citation type="submission" date="2007-08" db="EMBL/GenBank/DDBJ databases">
        <authorList>
            <consortium name="The Citrobacter koseri Genome Sequencing Project"/>
            <person name="McClelland M."/>
            <person name="Sanderson E.K."/>
            <person name="Porwollik S."/>
            <person name="Spieth J."/>
            <person name="Clifton W.S."/>
            <person name="Latreille P."/>
            <person name="Courtney L."/>
            <person name="Wang C."/>
            <person name="Pepin K."/>
            <person name="Bhonagiri V."/>
            <person name="Nash W."/>
            <person name="Johnson M."/>
            <person name="Thiruvilangam P."/>
            <person name="Wilson R."/>
        </authorList>
    </citation>
    <scope>NUCLEOTIDE SEQUENCE [LARGE SCALE GENOMIC DNA]</scope>
    <source>
        <strain evidence="2">ATCC BAA-895 / CDC 4225-83 / SGSC4696</strain>
    </source>
</reference>
<dbReference type="STRING" id="290338.CKO_00686"/>
<organism evidence="1 2">
    <name type="scientific">Citrobacter koseri (strain ATCC BAA-895 / CDC 4225-83 / SGSC4696)</name>
    <dbReference type="NCBI Taxonomy" id="290338"/>
    <lineage>
        <taxon>Bacteria</taxon>
        <taxon>Pseudomonadati</taxon>
        <taxon>Pseudomonadota</taxon>
        <taxon>Gammaproteobacteria</taxon>
        <taxon>Enterobacterales</taxon>
        <taxon>Enterobacteriaceae</taxon>
        <taxon>Citrobacter</taxon>
    </lineage>
</organism>
<dbReference type="HOGENOM" id="CLU_2804680_0_0_6"/>
<accession>A8AEC7</accession>
<dbReference type="EMBL" id="CP000822">
    <property type="protein sequence ID" value="ABV11840.1"/>
    <property type="molecule type" value="Genomic_DNA"/>
</dbReference>